<dbReference type="AlphaFoldDB" id="A0ABD2PXS7"/>
<feature type="compositionally biased region" description="Polar residues" evidence="1">
    <location>
        <begin position="178"/>
        <end position="187"/>
    </location>
</feature>
<evidence type="ECO:0000313" key="4">
    <source>
        <dbReference type="Proteomes" id="UP001626550"/>
    </source>
</evidence>
<dbReference type="EMBL" id="JBJKFK010001869">
    <property type="protein sequence ID" value="KAL3312084.1"/>
    <property type="molecule type" value="Genomic_DNA"/>
</dbReference>
<feature type="domain" description="RUN" evidence="2">
    <location>
        <begin position="1"/>
        <end position="154"/>
    </location>
</feature>
<organism evidence="3 4">
    <name type="scientific">Cichlidogyrus casuarinus</name>
    <dbReference type="NCBI Taxonomy" id="1844966"/>
    <lineage>
        <taxon>Eukaryota</taxon>
        <taxon>Metazoa</taxon>
        <taxon>Spiralia</taxon>
        <taxon>Lophotrochozoa</taxon>
        <taxon>Platyhelminthes</taxon>
        <taxon>Monogenea</taxon>
        <taxon>Monopisthocotylea</taxon>
        <taxon>Dactylogyridea</taxon>
        <taxon>Ancyrocephalidae</taxon>
        <taxon>Cichlidogyrus</taxon>
    </lineage>
</organism>
<reference evidence="3 4" key="1">
    <citation type="submission" date="2024-11" db="EMBL/GenBank/DDBJ databases">
        <title>Adaptive evolution of stress response genes in parasites aligns with host niche diversity.</title>
        <authorList>
            <person name="Hahn C."/>
            <person name="Resl P."/>
        </authorList>
    </citation>
    <scope>NUCLEOTIDE SEQUENCE [LARGE SCALE GENOMIC DNA]</scope>
    <source>
        <strain evidence="3">EGGRZ-B1_66</strain>
        <tissue evidence="3">Body</tissue>
    </source>
</reference>
<name>A0ABD2PXS7_9PLAT</name>
<comment type="caution">
    <text evidence="3">The sequence shown here is derived from an EMBL/GenBank/DDBJ whole genome shotgun (WGS) entry which is preliminary data.</text>
</comment>
<evidence type="ECO:0000313" key="3">
    <source>
        <dbReference type="EMBL" id="KAL3312084.1"/>
    </source>
</evidence>
<keyword evidence="4" id="KW-1185">Reference proteome</keyword>
<feature type="compositionally biased region" description="Basic residues" evidence="1">
    <location>
        <begin position="160"/>
        <end position="170"/>
    </location>
</feature>
<dbReference type="Gene3D" id="1.20.58.900">
    <property type="match status" value="1"/>
</dbReference>
<dbReference type="InterPro" id="IPR004012">
    <property type="entry name" value="Run_dom"/>
</dbReference>
<feature type="region of interest" description="Disordered" evidence="1">
    <location>
        <begin position="158"/>
        <end position="187"/>
    </location>
</feature>
<dbReference type="SMART" id="SM00593">
    <property type="entry name" value="RUN"/>
    <property type="match status" value="1"/>
</dbReference>
<dbReference type="SUPFAM" id="SSF140741">
    <property type="entry name" value="RUN domain-like"/>
    <property type="match status" value="1"/>
</dbReference>
<proteinExistence type="predicted"/>
<dbReference type="InterPro" id="IPR037213">
    <property type="entry name" value="Run_dom_sf"/>
</dbReference>
<evidence type="ECO:0000259" key="2">
    <source>
        <dbReference type="PROSITE" id="PS50826"/>
    </source>
</evidence>
<protein>
    <submittedName>
        <fullName evidence="3">Small G protein signaling modulator 3</fullName>
    </submittedName>
</protein>
<sequence length="221" mass="25294">MICSLAGALLRVFQHGMKKTKHEIACNPWSFIEEAVAKEMEKDFSSVYSRLVLCKTFHLDHDGRVLGPEELLFRSVQMINKSSAPQEQKFRTLVCMGLNEQVLHMWLEVLHSSQNVLEKWYHPWAFIRTPVWLQIKCELRLLIQFSFHLSTALEADTSPKKHQLSKKKTLKPSPSKPQNGSPPGRTLSTAVEQLTADDSSIGNVSNCIDMIVKHHLFSWEL</sequence>
<dbReference type="Pfam" id="PF02759">
    <property type="entry name" value="RUN"/>
    <property type="match status" value="1"/>
</dbReference>
<accession>A0ABD2PXS7</accession>
<dbReference type="Proteomes" id="UP001626550">
    <property type="component" value="Unassembled WGS sequence"/>
</dbReference>
<dbReference type="PROSITE" id="PS50826">
    <property type="entry name" value="RUN"/>
    <property type="match status" value="1"/>
</dbReference>
<evidence type="ECO:0000256" key="1">
    <source>
        <dbReference type="SAM" id="MobiDB-lite"/>
    </source>
</evidence>
<gene>
    <name evidence="3" type="primary">SGSM3</name>
    <name evidence="3" type="ORF">Ciccas_009329</name>
</gene>